<proteinExistence type="predicted"/>
<comment type="caution">
    <text evidence="2">The sequence shown here is derived from an EMBL/GenBank/DDBJ whole genome shotgun (WGS) entry which is preliminary data.</text>
</comment>
<dbReference type="PANTHER" id="PTHR12354:SF1">
    <property type="entry name" value="INTERFERON-RELATED DEVELOPMENTAL REGULATOR 1"/>
    <property type="match status" value="1"/>
</dbReference>
<reference evidence="2" key="1">
    <citation type="submission" date="2020-07" db="EMBL/GenBank/DDBJ databases">
        <title>Ethylene signaling mediates host invasion by parasitic plants.</title>
        <authorList>
            <person name="Yoshida S."/>
        </authorList>
    </citation>
    <scope>NUCLEOTIDE SEQUENCE</scope>
    <source>
        <strain evidence="2">Okayama</strain>
    </source>
</reference>
<dbReference type="Pfam" id="PF05004">
    <property type="entry name" value="IFRD"/>
    <property type="match status" value="1"/>
</dbReference>
<accession>A0A830B9J5</accession>
<organism evidence="2 3">
    <name type="scientific">Phtheirospermum japonicum</name>
    <dbReference type="NCBI Taxonomy" id="374723"/>
    <lineage>
        <taxon>Eukaryota</taxon>
        <taxon>Viridiplantae</taxon>
        <taxon>Streptophyta</taxon>
        <taxon>Embryophyta</taxon>
        <taxon>Tracheophyta</taxon>
        <taxon>Spermatophyta</taxon>
        <taxon>Magnoliopsida</taxon>
        <taxon>eudicotyledons</taxon>
        <taxon>Gunneridae</taxon>
        <taxon>Pentapetalae</taxon>
        <taxon>asterids</taxon>
        <taxon>lamiids</taxon>
        <taxon>Lamiales</taxon>
        <taxon>Orobanchaceae</taxon>
        <taxon>Orobanchaceae incertae sedis</taxon>
        <taxon>Phtheirospermum</taxon>
    </lineage>
</organism>
<feature type="domain" description="Interferon-related developmental regulator N-terminal" evidence="1">
    <location>
        <begin position="14"/>
        <end position="84"/>
    </location>
</feature>
<dbReference type="PANTHER" id="PTHR12354">
    <property type="entry name" value="INTERFERON-RELATED DEVELOPMENTAL REGULATOR"/>
    <property type="match status" value="1"/>
</dbReference>
<protein>
    <recommendedName>
        <fullName evidence="1">Interferon-related developmental regulator N-terminal domain-containing protein</fullName>
    </recommendedName>
</protein>
<dbReference type="AlphaFoldDB" id="A0A830B9J5"/>
<evidence type="ECO:0000259" key="1">
    <source>
        <dbReference type="Pfam" id="PF05004"/>
    </source>
</evidence>
<dbReference type="Proteomes" id="UP000653305">
    <property type="component" value="Unassembled WGS sequence"/>
</dbReference>
<keyword evidence="3" id="KW-1185">Reference proteome</keyword>
<evidence type="ECO:0000313" key="2">
    <source>
        <dbReference type="EMBL" id="GFP83767.1"/>
    </source>
</evidence>
<dbReference type="InterPro" id="IPR039777">
    <property type="entry name" value="IFRD"/>
</dbReference>
<dbReference type="EMBL" id="BMAC01000070">
    <property type="protein sequence ID" value="GFP83767.1"/>
    <property type="molecule type" value="Genomic_DNA"/>
</dbReference>
<name>A0A830B9J5_9LAMI</name>
<evidence type="ECO:0000313" key="3">
    <source>
        <dbReference type="Proteomes" id="UP000653305"/>
    </source>
</evidence>
<gene>
    <name evidence="2" type="ORF">PHJA_000520200</name>
</gene>
<dbReference type="InterPro" id="IPR007701">
    <property type="entry name" value="Interferon-rel_develop_reg_N"/>
</dbReference>
<sequence length="98" mass="10813">MMGATIRKALADRTGLLAITISYSYHAEELVRESFPILSDALKSTDIGARKSVLRCLGICSFSCANFSEREDAMKRIWQVVLSKPGPEIDMSDIEASK</sequence>